<gene>
    <name evidence="6" type="ORF">BEMITA_LOCUS7596</name>
</gene>
<dbReference type="Pfam" id="PF13661">
    <property type="entry name" value="2OG-FeII_Oxy_4"/>
    <property type="match status" value="1"/>
</dbReference>
<dbReference type="PANTHER" id="PTHR12117:SF0">
    <property type="entry name" value="PROLYL 3-HYDROXYLASE OGFOD1"/>
    <property type="match status" value="1"/>
</dbReference>
<dbReference type="SMART" id="SM00702">
    <property type="entry name" value="P4Hc"/>
    <property type="match status" value="1"/>
</dbReference>
<dbReference type="GO" id="GO:0005506">
    <property type="term" value="F:iron ion binding"/>
    <property type="evidence" value="ECO:0007669"/>
    <property type="project" value="InterPro"/>
</dbReference>
<keyword evidence="2" id="KW-0847">Vitamin C</keyword>
<keyword evidence="3" id="KW-0223">Dioxygenase</keyword>
<reference evidence="6" key="1">
    <citation type="submission" date="2021-12" db="EMBL/GenBank/DDBJ databases">
        <authorList>
            <person name="King R."/>
        </authorList>
    </citation>
    <scope>NUCLEOTIDE SEQUENCE</scope>
</reference>
<dbReference type="GO" id="GO:0006449">
    <property type="term" value="P:regulation of translational termination"/>
    <property type="evidence" value="ECO:0007669"/>
    <property type="project" value="TreeGrafter"/>
</dbReference>
<dbReference type="Gene3D" id="2.60.120.620">
    <property type="entry name" value="q2cbj1_9rhob like domain"/>
    <property type="match status" value="2"/>
</dbReference>
<dbReference type="InterPro" id="IPR006620">
    <property type="entry name" value="Pro_4_hyd_alph"/>
</dbReference>
<accession>A0A9P0ACJ5</accession>
<organism evidence="6 7">
    <name type="scientific">Bemisia tabaci</name>
    <name type="common">Sweetpotato whitefly</name>
    <name type="synonym">Aleurodes tabaci</name>
    <dbReference type="NCBI Taxonomy" id="7038"/>
    <lineage>
        <taxon>Eukaryota</taxon>
        <taxon>Metazoa</taxon>
        <taxon>Ecdysozoa</taxon>
        <taxon>Arthropoda</taxon>
        <taxon>Hexapoda</taxon>
        <taxon>Insecta</taxon>
        <taxon>Pterygota</taxon>
        <taxon>Neoptera</taxon>
        <taxon>Paraneoptera</taxon>
        <taxon>Hemiptera</taxon>
        <taxon>Sternorrhyncha</taxon>
        <taxon>Aleyrodoidea</taxon>
        <taxon>Aleyrodidae</taxon>
        <taxon>Aleyrodinae</taxon>
        <taxon>Bemisia</taxon>
    </lineage>
</organism>
<sequence length="497" mass="56649">MRLNDDLLLEFPKISKALKNKTPLESKYAEVITSPFEVIRFENFIKGKASIRKLIKNLDRLEFDENDNDLHCSKATTDLHNIHSPIIKKLISLIEKDVAKLLSKLYKIKLKPTISITASKYLDGDYLLCHDDKCEDRAIAFIWYLSEKWRPLWGGSLDLFNQDDDGQPNSIVRKIFPEFNSFVCFQVGNYTYHQVSEVVSKDAVRLTINGWFHAKRPPLDPVAYIDTIPPLRLPKNLPANVYLSSFINSLYLTESTIEGLTLIFEENRNVMLPDALLERVFKNALLDLFQYSVKWRKKGPPNRRNYDCADEGSLELTLQSLLTVVTSKPMLTLLESITNMKLNKMLKNGGGITIEVQKWKSGYYSLLYDENQSSETEGLDMYLFFNVEGVYQGLFETGGTVLYSPATEDEEGTVIDPVDNALCLVAKRKGETNNLMPSATDAQKSQRLEVHQSIFHLKGSPDLFQKPFSRMKPSKTFLSFASKRNVSANLTSLCSYL</sequence>
<dbReference type="InterPro" id="IPR051842">
    <property type="entry name" value="uS12_prolyl_hydroxylase"/>
</dbReference>
<protein>
    <recommendedName>
        <fullName evidence="5">Prolyl 4-hydroxylase alpha subunit domain-containing protein</fullName>
    </recommendedName>
</protein>
<dbReference type="AlphaFoldDB" id="A0A9P0ACJ5"/>
<evidence type="ECO:0000313" key="7">
    <source>
        <dbReference type="Proteomes" id="UP001152759"/>
    </source>
</evidence>
<evidence type="ECO:0000259" key="5">
    <source>
        <dbReference type="SMART" id="SM00702"/>
    </source>
</evidence>
<dbReference type="GO" id="GO:0031418">
    <property type="term" value="F:L-ascorbic acid binding"/>
    <property type="evidence" value="ECO:0007669"/>
    <property type="project" value="UniProtKB-KW"/>
</dbReference>
<name>A0A9P0ACJ5_BEMTA</name>
<evidence type="ECO:0000256" key="2">
    <source>
        <dbReference type="ARBA" id="ARBA00022896"/>
    </source>
</evidence>
<comment type="cofactor">
    <cofactor evidence="1">
        <name>L-ascorbate</name>
        <dbReference type="ChEBI" id="CHEBI:38290"/>
    </cofactor>
</comment>
<feature type="domain" description="Prolyl 4-hydroxylase alpha subunit" evidence="5">
    <location>
        <begin position="36"/>
        <end position="213"/>
    </location>
</feature>
<evidence type="ECO:0000256" key="1">
    <source>
        <dbReference type="ARBA" id="ARBA00001961"/>
    </source>
</evidence>
<dbReference type="PANTHER" id="PTHR12117">
    <property type="entry name" value="HISTONE ACETYLTRANSFERASE COMPLEX"/>
    <property type="match status" value="1"/>
</dbReference>
<dbReference type="InterPro" id="IPR019601">
    <property type="entry name" value="Oxoglutarate/Fe-dep_Oase_C"/>
</dbReference>
<keyword evidence="4" id="KW-0560">Oxidoreductase</keyword>
<evidence type="ECO:0000256" key="4">
    <source>
        <dbReference type="ARBA" id="ARBA00023002"/>
    </source>
</evidence>
<dbReference type="InterPro" id="IPR039558">
    <property type="entry name" value="TPA1/OFD1_N"/>
</dbReference>
<evidence type="ECO:0000256" key="3">
    <source>
        <dbReference type="ARBA" id="ARBA00022964"/>
    </source>
</evidence>
<keyword evidence="7" id="KW-1185">Reference proteome</keyword>
<proteinExistence type="predicted"/>
<dbReference type="GO" id="GO:0031543">
    <property type="term" value="F:peptidyl-proline dioxygenase activity"/>
    <property type="evidence" value="ECO:0007669"/>
    <property type="project" value="TreeGrafter"/>
</dbReference>
<dbReference type="Proteomes" id="UP001152759">
    <property type="component" value="Chromosome 4"/>
</dbReference>
<dbReference type="Pfam" id="PF10637">
    <property type="entry name" value="Ofd1_CTDD"/>
    <property type="match status" value="1"/>
</dbReference>
<dbReference type="EMBL" id="OU963865">
    <property type="protein sequence ID" value="CAH0388698.1"/>
    <property type="molecule type" value="Genomic_DNA"/>
</dbReference>
<evidence type="ECO:0000313" key="6">
    <source>
        <dbReference type="EMBL" id="CAH0388698.1"/>
    </source>
</evidence>
<dbReference type="GO" id="GO:0005737">
    <property type="term" value="C:cytoplasm"/>
    <property type="evidence" value="ECO:0007669"/>
    <property type="project" value="TreeGrafter"/>
</dbReference>